<dbReference type="InterPro" id="IPR030802">
    <property type="entry name" value="Permease_MalE"/>
</dbReference>
<keyword evidence="1" id="KW-0472">Membrane</keyword>
<dbReference type="EMBL" id="BARW01036301">
    <property type="protein sequence ID" value="GAJ25087.1"/>
    <property type="molecule type" value="Genomic_DNA"/>
</dbReference>
<accession>X1VUV5</accession>
<gene>
    <name evidence="2" type="ORF">S12H4_56385</name>
</gene>
<organism evidence="2">
    <name type="scientific">marine sediment metagenome</name>
    <dbReference type="NCBI Taxonomy" id="412755"/>
    <lineage>
        <taxon>unclassified sequences</taxon>
        <taxon>metagenomes</taxon>
        <taxon>ecological metagenomes</taxon>
    </lineage>
</organism>
<dbReference type="AlphaFoldDB" id="X1VUV5"/>
<sequence length="54" mass="5914">MNLGVNSIGIVIIISFFMGAVITLQTAYNTENPIFPKYLIGLGCRDSMLLEFSS</sequence>
<reference evidence="2" key="1">
    <citation type="journal article" date="2014" name="Front. Microbiol.">
        <title>High frequency of phylogenetically diverse reductive dehalogenase-homologous genes in deep subseafloor sedimentary metagenomes.</title>
        <authorList>
            <person name="Kawai M."/>
            <person name="Futagami T."/>
            <person name="Toyoda A."/>
            <person name="Takaki Y."/>
            <person name="Nishi S."/>
            <person name="Hori S."/>
            <person name="Arai W."/>
            <person name="Tsubouchi T."/>
            <person name="Morono Y."/>
            <person name="Uchiyama I."/>
            <person name="Ito T."/>
            <person name="Fujiyama A."/>
            <person name="Inagaki F."/>
            <person name="Takami H."/>
        </authorList>
    </citation>
    <scope>NUCLEOTIDE SEQUENCE</scope>
    <source>
        <strain evidence="2">Expedition CK06-06</strain>
    </source>
</reference>
<feature type="transmembrane region" description="Helical" evidence="1">
    <location>
        <begin position="6"/>
        <end position="28"/>
    </location>
</feature>
<name>X1VUV5_9ZZZZ</name>
<evidence type="ECO:0000256" key="1">
    <source>
        <dbReference type="SAM" id="Phobius"/>
    </source>
</evidence>
<dbReference type="Pfam" id="PF02405">
    <property type="entry name" value="MlaE"/>
    <property type="match status" value="1"/>
</dbReference>
<dbReference type="GO" id="GO:0043190">
    <property type="term" value="C:ATP-binding cassette (ABC) transporter complex"/>
    <property type="evidence" value="ECO:0007669"/>
    <property type="project" value="InterPro"/>
</dbReference>
<protein>
    <submittedName>
        <fullName evidence="2">Uncharacterized protein</fullName>
    </submittedName>
</protein>
<keyword evidence="1" id="KW-0812">Transmembrane</keyword>
<evidence type="ECO:0000313" key="2">
    <source>
        <dbReference type="EMBL" id="GAJ25087.1"/>
    </source>
</evidence>
<keyword evidence="1" id="KW-1133">Transmembrane helix</keyword>
<feature type="non-terminal residue" evidence="2">
    <location>
        <position position="54"/>
    </location>
</feature>
<proteinExistence type="predicted"/>
<comment type="caution">
    <text evidence="2">The sequence shown here is derived from an EMBL/GenBank/DDBJ whole genome shotgun (WGS) entry which is preliminary data.</text>
</comment>